<accession>A0A9D2ZVN2</accession>
<dbReference type="PIRSF" id="PIRSF005355">
    <property type="entry name" value="UBIAD1"/>
    <property type="match status" value="1"/>
</dbReference>
<proteinExistence type="inferred from homology"/>
<dbReference type="InterPro" id="IPR000537">
    <property type="entry name" value="UbiA_prenyltransferase"/>
</dbReference>
<comment type="catalytic activity">
    <reaction evidence="8">
        <text>an all-trans-polyprenyl diphosphate + 1,4-dihydroxy-2-naphthoate + H(+) = a 2-demethylmenaquinol + CO2 + diphosphate</text>
        <dbReference type="Rhea" id="RHEA:26478"/>
        <dbReference type="Rhea" id="RHEA-COMP:9563"/>
        <dbReference type="Rhea" id="RHEA-COMP:9564"/>
        <dbReference type="ChEBI" id="CHEBI:11173"/>
        <dbReference type="ChEBI" id="CHEBI:15378"/>
        <dbReference type="ChEBI" id="CHEBI:16526"/>
        <dbReference type="ChEBI" id="CHEBI:33019"/>
        <dbReference type="ChEBI" id="CHEBI:55437"/>
        <dbReference type="ChEBI" id="CHEBI:58914"/>
        <dbReference type="EC" id="2.5.1.74"/>
    </reaction>
</comment>
<evidence type="ECO:0000313" key="10">
    <source>
        <dbReference type="EMBL" id="HJD53739.1"/>
    </source>
</evidence>
<evidence type="ECO:0000256" key="5">
    <source>
        <dbReference type="ARBA" id="ARBA00022692"/>
    </source>
</evidence>
<feature type="transmembrane region" description="Helical" evidence="8">
    <location>
        <begin position="45"/>
        <end position="66"/>
    </location>
</feature>
<dbReference type="Proteomes" id="UP000787625">
    <property type="component" value="Unassembled WGS sequence"/>
</dbReference>
<dbReference type="PANTHER" id="PTHR13929:SF0">
    <property type="entry name" value="UBIA PRENYLTRANSFERASE DOMAIN-CONTAINING PROTEIN 1"/>
    <property type="match status" value="1"/>
</dbReference>
<protein>
    <recommendedName>
        <fullName evidence="8 9">1,4-dihydroxy-2-naphthoate octaprenyltransferase</fullName>
        <shortName evidence="8">DHNA-octaprenyltransferase</shortName>
        <ecNumber evidence="8 9">2.5.1.74</ecNumber>
    </recommendedName>
</protein>
<feature type="transmembrane region" description="Helical" evidence="8">
    <location>
        <begin position="150"/>
        <end position="168"/>
    </location>
</feature>
<feature type="transmembrane region" description="Helical" evidence="8">
    <location>
        <begin position="276"/>
        <end position="297"/>
    </location>
</feature>
<evidence type="ECO:0000256" key="7">
    <source>
        <dbReference type="ARBA" id="ARBA00023136"/>
    </source>
</evidence>
<dbReference type="AlphaFoldDB" id="A0A9D2ZVN2"/>
<comment type="subcellular location">
    <subcellularLocation>
        <location evidence="8">Cell membrane</location>
        <topology evidence="8">Multi-pass membrane protein</topology>
    </subcellularLocation>
    <subcellularLocation>
        <location evidence="1">Membrane</location>
        <topology evidence="1">Multi-pass membrane protein</topology>
    </subcellularLocation>
</comment>
<feature type="transmembrane region" description="Helical" evidence="8">
    <location>
        <begin position="218"/>
        <end position="239"/>
    </location>
</feature>
<dbReference type="PANTHER" id="PTHR13929">
    <property type="entry name" value="1,4-DIHYDROXY-2-NAPHTHOATE OCTAPRENYLTRANSFERASE"/>
    <property type="match status" value="1"/>
</dbReference>
<dbReference type="InterPro" id="IPR004657">
    <property type="entry name" value="MenA"/>
</dbReference>
<dbReference type="InterPro" id="IPR044878">
    <property type="entry name" value="UbiA_sf"/>
</dbReference>
<sequence length="299" mass="32125">MTQTDDISLNSPRAWLLAARPKTLPAAAVPVIIGTALAVRDGCFVWQPALLCCIFALTMQIAANLINDLLDYMRGTDGEERIGPRRACASGWVSVRAMRWAVALTIGVACAFGLLLLRYGGWWLVGVGAACVVFAFLYTTFMSYCGLGDVLVLVFFGIVPVTCTYYLQSGVLDAVSLAYGTACGLVIDTLLVVNNFRDADTDRAAGKRTIIVIFGRRFGSALYLSLGIAGTAIVAFTAWSGGDVPMAAVPLLYLIPHVINWRGMTRTWQGAALNAYLARTSACMMLFALLILAASFIPR</sequence>
<name>A0A9D2ZVN2_9BACT</name>
<dbReference type="Gene3D" id="1.10.357.140">
    <property type="entry name" value="UbiA prenyltransferase"/>
    <property type="match status" value="1"/>
</dbReference>
<dbReference type="EMBL" id="DWUP01000196">
    <property type="protein sequence ID" value="HJD53739.1"/>
    <property type="molecule type" value="Genomic_DNA"/>
</dbReference>
<keyword evidence="6 8" id="KW-1133">Transmembrane helix</keyword>
<evidence type="ECO:0000313" key="11">
    <source>
        <dbReference type="Proteomes" id="UP000787625"/>
    </source>
</evidence>
<dbReference type="GO" id="GO:0009234">
    <property type="term" value="P:menaquinone biosynthetic process"/>
    <property type="evidence" value="ECO:0007669"/>
    <property type="project" value="UniProtKB-UniRule"/>
</dbReference>
<feature type="transmembrane region" description="Helical" evidence="8">
    <location>
        <begin position="174"/>
        <end position="197"/>
    </location>
</feature>
<dbReference type="GO" id="GO:0046428">
    <property type="term" value="F:1,4-dihydroxy-2-naphthoate polyprenyltransferase activity"/>
    <property type="evidence" value="ECO:0007669"/>
    <property type="project" value="UniProtKB-UniRule"/>
</dbReference>
<comment type="function">
    <text evidence="8">Conversion of 1,4-dihydroxy-2-naphthoate (DHNA) to demethylmenaquinone (DMK).</text>
</comment>
<evidence type="ECO:0000256" key="2">
    <source>
        <dbReference type="ARBA" id="ARBA00022428"/>
    </source>
</evidence>
<keyword evidence="5 8" id="KW-0812">Transmembrane</keyword>
<organism evidence="10 11">
    <name type="scientific">Candidatus Avibacteroides avistercoris</name>
    <dbReference type="NCBI Taxonomy" id="2840690"/>
    <lineage>
        <taxon>Bacteria</taxon>
        <taxon>Pseudomonadati</taxon>
        <taxon>Bacteroidota</taxon>
        <taxon>Bacteroidia</taxon>
        <taxon>Bacteroidales</taxon>
        <taxon>Bacteroidaceae</taxon>
        <taxon>Bacteroidaceae incertae sedis</taxon>
        <taxon>Candidatus Avibacteroides</taxon>
    </lineage>
</organism>
<evidence type="ECO:0000256" key="8">
    <source>
        <dbReference type="HAMAP-Rule" id="MF_01937"/>
    </source>
</evidence>
<dbReference type="GO" id="GO:0042371">
    <property type="term" value="P:vitamin K biosynthetic process"/>
    <property type="evidence" value="ECO:0007669"/>
    <property type="project" value="TreeGrafter"/>
</dbReference>
<dbReference type="EC" id="2.5.1.74" evidence="8 9"/>
<evidence type="ECO:0000256" key="4">
    <source>
        <dbReference type="ARBA" id="ARBA00022679"/>
    </source>
</evidence>
<dbReference type="HAMAP" id="MF_01937">
    <property type="entry name" value="MenA_1"/>
    <property type="match status" value="1"/>
</dbReference>
<keyword evidence="2 8" id="KW-0474">Menaquinone biosynthesis</keyword>
<keyword evidence="7 8" id="KW-0472">Membrane</keyword>
<evidence type="ECO:0000256" key="6">
    <source>
        <dbReference type="ARBA" id="ARBA00022989"/>
    </source>
</evidence>
<evidence type="ECO:0000256" key="3">
    <source>
        <dbReference type="ARBA" id="ARBA00022475"/>
    </source>
</evidence>
<dbReference type="GO" id="GO:0005886">
    <property type="term" value="C:plasma membrane"/>
    <property type="evidence" value="ECO:0007669"/>
    <property type="project" value="UniProtKB-SubCell"/>
</dbReference>
<dbReference type="InterPro" id="IPR026046">
    <property type="entry name" value="UBIAD1"/>
</dbReference>
<feature type="transmembrane region" description="Helical" evidence="8">
    <location>
        <begin position="123"/>
        <end position="141"/>
    </location>
</feature>
<evidence type="ECO:0000256" key="9">
    <source>
        <dbReference type="NCBIfam" id="TIGR00751"/>
    </source>
</evidence>
<reference evidence="10" key="1">
    <citation type="journal article" date="2021" name="PeerJ">
        <title>Extensive microbial diversity within the chicken gut microbiome revealed by metagenomics and culture.</title>
        <authorList>
            <person name="Gilroy R."/>
            <person name="Ravi A."/>
            <person name="Getino M."/>
            <person name="Pursley I."/>
            <person name="Horton D.L."/>
            <person name="Alikhan N.F."/>
            <person name="Baker D."/>
            <person name="Gharbi K."/>
            <person name="Hall N."/>
            <person name="Watson M."/>
            <person name="Adriaenssens E.M."/>
            <person name="Foster-Nyarko E."/>
            <person name="Jarju S."/>
            <person name="Secka A."/>
            <person name="Antonio M."/>
            <person name="Oren A."/>
            <person name="Chaudhuri R.R."/>
            <person name="La Ragione R."/>
            <person name="Hildebrand F."/>
            <person name="Pallen M.J."/>
        </authorList>
    </citation>
    <scope>NUCLEOTIDE SEQUENCE</scope>
    <source>
        <strain evidence="10">MalCec1-1739</strain>
    </source>
</reference>
<gene>
    <name evidence="8 10" type="primary">menA</name>
    <name evidence="10" type="ORF">IAA93_08465</name>
</gene>
<evidence type="ECO:0000256" key="1">
    <source>
        <dbReference type="ARBA" id="ARBA00004141"/>
    </source>
</evidence>
<comment type="similarity">
    <text evidence="8">Belongs to the MenA family. Type 1 subfamily.</text>
</comment>
<comment type="caution">
    <text evidence="10">The sequence shown here is derived from an EMBL/GenBank/DDBJ whole genome shotgun (WGS) entry which is preliminary data.</text>
</comment>
<keyword evidence="4 8" id="KW-0808">Transferase</keyword>
<comment type="pathway">
    <text evidence="8">Quinol/quinone metabolism; menaquinone biosynthesis; menaquinol from 1,4-dihydroxy-2-naphthoate: step 1/2.</text>
</comment>
<feature type="transmembrane region" description="Helical" evidence="8">
    <location>
        <begin position="245"/>
        <end position="264"/>
    </location>
</feature>
<keyword evidence="3 8" id="KW-1003">Cell membrane</keyword>
<dbReference type="CDD" id="cd13962">
    <property type="entry name" value="PT_UbiA_UBIAD1"/>
    <property type="match status" value="1"/>
</dbReference>
<dbReference type="Pfam" id="PF01040">
    <property type="entry name" value="UbiA"/>
    <property type="match status" value="1"/>
</dbReference>
<reference evidence="10" key="2">
    <citation type="submission" date="2021-04" db="EMBL/GenBank/DDBJ databases">
        <authorList>
            <person name="Gilroy R."/>
        </authorList>
    </citation>
    <scope>NUCLEOTIDE SEQUENCE</scope>
    <source>
        <strain evidence="10">MalCec1-1739</strain>
    </source>
</reference>
<feature type="transmembrane region" description="Helical" evidence="8">
    <location>
        <begin position="100"/>
        <end position="117"/>
    </location>
</feature>
<dbReference type="NCBIfam" id="TIGR00751">
    <property type="entry name" value="menA"/>
    <property type="match status" value="1"/>
</dbReference>